<organism evidence="4 5">
    <name type="scientific">Rhynchospora tenuis</name>
    <dbReference type="NCBI Taxonomy" id="198213"/>
    <lineage>
        <taxon>Eukaryota</taxon>
        <taxon>Viridiplantae</taxon>
        <taxon>Streptophyta</taxon>
        <taxon>Embryophyta</taxon>
        <taxon>Tracheophyta</taxon>
        <taxon>Spermatophyta</taxon>
        <taxon>Magnoliopsida</taxon>
        <taxon>Liliopsida</taxon>
        <taxon>Poales</taxon>
        <taxon>Cyperaceae</taxon>
        <taxon>Cyperoideae</taxon>
        <taxon>Rhynchosporeae</taxon>
        <taxon>Rhynchospora</taxon>
    </lineage>
</organism>
<dbReference type="Pfam" id="PF23598">
    <property type="entry name" value="LRR_14"/>
    <property type="match status" value="1"/>
</dbReference>
<evidence type="ECO:0000256" key="2">
    <source>
        <dbReference type="SAM" id="MobiDB-lite"/>
    </source>
</evidence>
<dbReference type="SUPFAM" id="SSF52058">
    <property type="entry name" value="L domain-like"/>
    <property type="match status" value="1"/>
</dbReference>
<dbReference type="PANTHER" id="PTHR47186">
    <property type="entry name" value="LEUCINE-RICH REPEAT-CONTAINING PROTEIN 57"/>
    <property type="match status" value="1"/>
</dbReference>
<evidence type="ECO:0000313" key="4">
    <source>
        <dbReference type="EMBL" id="KAJ3701598.1"/>
    </source>
</evidence>
<comment type="caution">
    <text evidence="4">The sequence shown here is derived from an EMBL/GenBank/DDBJ whole genome shotgun (WGS) entry which is preliminary data.</text>
</comment>
<keyword evidence="5" id="KW-1185">Reference proteome</keyword>
<feature type="compositionally biased region" description="Acidic residues" evidence="2">
    <location>
        <begin position="258"/>
        <end position="275"/>
    </location>
</feature>
<dbReference type="EMBL" id="JAMRDG010000001">
    <property type="protein sequence ID" value="KAJ3701598.1"/>
    <property type="molecule type" value="Genomic_DNA"/>
</dbReference>
<sequence>MPRGIGKLKELQMLKGVDIKRSHPRVVEELTQLRRLRKLGVRNLGKGQYEKFFASISKLSSLRSLRIGLAESDTAVASFQDSVLAPSEYLRSINVDGWIGKLPAWVCFRYNLAKVSLLNTRLGDDAIGVLEDLPNLLYLRLWNYSYDGAKLTFQSSKFPKLKTFVAAGLMNLQELLFQEGTMPELRWLWIGNCRLKSGISGIDHLAKLGNLGLGWGVYVANLDLVRKQLEEHPNRPALEVAHPEFQDYYSGSSSGEPPADEDYSSINDAEEMENS</sequence>
<dbReference type="InterPro" id="IPR055414">
    <property type="entry name" value="LRR_R13L4/SHOC2-like"/>
</dbReference>
<dbReference type="InterPro" id="IPR032675">
    <property type="entry name" value="LRR_dom_sf"/>
</dbReference>
<dbReference type="Proteomes" id="UP001210211">
    <property type="component" value="Unassembled WGS sequence"/>
</dbReference>
<feature type="domain" description="Disease resistance R13L4/SHOC-2-like LRR" evidence="3">
    <location>
        <begin position="1"/>
        <end position="237"/>
    </location>
</feature>
<accession>A0AAD5ZPL1</accession>
<evidence type="ECO:0000256" key="1">
    <source>
        <dbReference type="ARBA" id="ARBA00022737"/>
    </source>
</evidence>
<dbReference type="Gene3D" id="3.80.10.10">
    <property type="entry name" value="Ribonuclease Inhibitor"/>
    <property type="match status" value="1"/>
</dbReference>
<protein>
    <recommendedName>
        <fullName evidence="3">Disease resistance R13L4/SHOC-2-like LRR domain-containing protein</fullName>
    </recommendedName>
</protein>
<reference evidence="4 5" key="1">
    <citation type="journal article" date="2022" name="Cell">
        <title>Repeat-based holocentromeres influence genome architecture and karyotype evolution.</title>
        <authorList>
            <person name="Hofstatter P.G."/>
            <person name="Thangavel G."/>
            <person name="Lux T."/>
            <person name="Neumann P."/>
            <person name="Vondrak T."/>
            <person name="Novak P."/>
            <person name="Zhang M."/>
            <person name="Costa L."/>
            <person name="Castellani M."/>
            <person name="Scott A."/>
            <person name="Toegelov H."/>
            <person name="Fuchs J."/>
            <person name="Mata-Sucre Y."/>
            <person name="Dias Y."/>
            <person name="Vanzela A.L.L."/>
            <person name="Huettel B."/>
            <person name="Almeida C.C.S."/>
            <person name="Simkova H."/>
            <person name="Souza G."/>
            <person name="Pedrosa-Harand A."/>
            <person name="Macas J."/>
            <person name="Mayer K.F.X."/>
            <person name="Houben A."/>
            <person name="Marques A."/>
        </authorList>
    </citation>
    <scope>NUCLEOTIDE SEQUENCE [LARGE SCALE GENOMIC DNA]</scope>
    <source>
        <strain evidence="4">RhyTen1mFocal</strain>
    </source>
</reference>
<dbReference type="PANTHER" id="PTHR47186:SF57">
    <property type="entry name" value="OS02G0478300 PROTEIN"/>
    <property type="match status" value="1"/>
</dbReference>
<feature type="region of interest" description="Disordered" evidence="2">
    <location>
        <begin position="247"/>
        <end position="275"/>
    </location>
</feature>
<name>A0AAD5ZPL1_9POAL</name>
<evidence type="ECO:0000313" key="5">
    <source>
        <dbReference type="Proteomes" id="UP001210211"/>
    </source>
</evidence>
<dbReference type="AlphaFoldDB" id="A0AAD5ZPL1"/>
<evidence type="ECO:0000259" key="3">
    <source>
        <dbReference type="Pfam" id="PF23598"/>
    </source>
</evidence>
<proteinExistence type="predicted"/>
<gene>
    <name evidence="4" type="ORF">LUZ61_005303</name>
</gene>
<keyword evidence="1" id="KW-0677">Repeat</keyword>